<evidence type="ECO:0000313" key="14">
    <source>
        <dbReference type="Proteomes" id="UP000619743"/>
    </source>
</evidence>
<evidence type="ECO:0000256" key="11">
    <source>
        <dbReference type="ARBA" id="ARBA00026081"/>
    </source>
</evidence>
<feature type="transmembrane region" description="Helical" evidence="12">
    <location>
        <begin position="319"/>
        <end position="339"/>
    </location>
</feature>
<feature type="transmembrane region" description="Helical" evidence="12">
    <location>
        <begin position="294"/>
        <end position="313"/>
    </location>
</feature>
<comment type="caution">
    <text evidence="13">The sequence shown here is derived from an EMBL/GenBank/DDBJ whole genome shotgun (WGS) entry which is preliminary data.</text>
</comment>
<name>A0A8J2U641_9GAMM</name>
<reference evidence="14" key="1">
    <citation type="journal article" date="2019" name="Int. J. Syst. Evol. Microbiol.">
        <title>The Global Catalogue of Microorganisms (GCM) 10K type strain sequencing project: providing services to taxonomists for standard genome sequencing and annotation.</title>
        <authorList>
            <consortium name="The Broad Institute Genomics Platform"/>
            <consortium name="The Broad Institute Genome Sequencing Center for Infectious Disease"/>
            <person name="Wu L."/>
            <person name="Ma J."/>
        </authorList>
    </citation>
    <scope>NUCLEOTIDE SEQUENCE [LARGE SCALE GENOMIC DNA]</scope>
    <source>
        <strain evidence="14">CGMCC 1.10130</strain>
    </source>
</reference>
<evidence type="ECO:0000256" key="1">
    <source>
        <dbReference type="ARBA" id="ARBA00002265"/>
    </source>
</evidence>
<evidence type="ECO:0000313" key="13">
    <source>
        <dbReference type="EMBL" id="GGA81434.1"/>
    </source>
</evidence>
<evidence type="ECO:0000256" key="12">
    <source>
        <dbReference type="SAM" id="Phobius"/>
    </source>
</evidence>
<evidence type="ECO:0000256" key="4">
    <source>
        <dbReference type="ARBA" id="ARBA00014213"/>
    </source>
</evidence>
<dbReference type="EMBL" id="BMDX01000012">
    <property type="protein sequence ID" value="GGA81434.1"/>
    <property type="molecule type" value="Genomic_DNA"/>
</dbReference>
<dbReference type="NCBIfam" id="TIGR04407">
    <property type="entry name" value="LptF_YjgP"/>
    <property type="match status" value="1"/>
</dbReference>
<evidence type="ECO:0000256" key="9">
    <source>
        <dbReference type="ARBA" id="ARBA00022989"/>
    </source>
</evidence>
<dbReference type="Proteomes" id="UP000619743">
    <property type="component" value="Unassembled WGS sequence"/>
</dbReference>
<dbReference type="InterPro" id="IPR005495">
    <property type="entry name" value="LptG/LptF_permease"/>
</dbReference>
<keyword evidence="8 12" id="KW-0812">Transmembrane</keyword>
<dbReference type="GO" id="GO:0055085">
    <property type="term" value="P:transmembrane transport"/>
    <property type="evidence" value="ECO:0007669"/>
    <property type="project" value="InterPro"/>
</dbReference>
<organism evidence="13 14">
    <name type="scientific">Neiella marina</name>
    <dbReference type="NCBI Taxonomy" id="508461"/>
    <lineage>
        <taxon>Bacteria</taxon>
        <taxon>Pseudomonadati</taxon>
        <taxon>Pseudomonadota</taxon>
        <taxon>Gammaproteobacteria</taxon>
        <taxon>Alteromonadales</taxon>
        <taxon>Echinimonadaceae</taxon>
        <taxon>Neiella</taxon>
    </lineage>
</organism>
<dbReference type="PANTHER" id="PTHR33529">
    <property type="entry name" value="SLR0882 PROTEIN-RELATED"/>
    <property type="match status" value="1"/>
</dbReference>
<proteinExistence type="inferred from homology"/>
<accession>A0A8J2U641</accession>
<keyword evidence="14" id="KW-1185">Reference proteome</keyword>
<evidence type="ECO:0000256" key="8">
    <source>
        <dbReference type="ARBA" id="ARBA00022692"/>
    </source>
</evidence>
<dbReference type="PANTHER" id="PTHR33529:SF7">
    <property type="entry name" value="LIPOPOLYSACCHARIDE EXPORT SYSTEM PERMEASE PROTEIN LPTF"/>
    <property type="match status" value="1"/>
</dbReference>
<keyword evidence="6" id="KW-1003">Cell membrane</keyword>
<evidence type="ECO:0000256" key="5">
    <source>
        <dbReference type="ARBA" id="ARBA00022448"/>
    </source>
</evidence>
<dbReference type="InterPro" id="IPR030922">
    <property type="entry name" value="LptF"/>
</dbReference>
<feature type="transmembrane region" description="Helical" evidence="12">
    <location>
        <begin position="117"/>
        <end position="141"/>
    </location>
</feature>
<dbReference type="GO" id="GO:0043190">
    <property type="term" value="C:ATP-binding cassette (ABC) transporter complex"/>
    <property type="evidence" value="ECO:0007669"/>
    <property type="project" value="InterPro"/>
</dbReference>
<comment type="function">
    <text evidence="1">Part of the ABC transporter complex LptBFG involved in the translocation of lipopolysaccharide (LPS) from the inner membrane to the outer membrane.</text>
</comment>
<evidence type="ECO:0000256" key="3">
    <source>
        <dbReference type="ARBA" id="ARBA00007725"/>
    </source>
</evidence>
<comment type="similarity">
    <text evidence="3">Belongs to the LptF/LptG family.</text>
</comment>
<evidence type="ECO:0000256" key="2">
    <source>
        <dbReference type="ARBA" id="ARBA00004429"/>
    </source>
</evidence>
<dbReference type="Pfam" id="PF03739">
    <property type="entry name" value="LptF_LptG"/>
    <property type="match status" value="1"/>
</dbReference>
<keyword evidence="9 12" id="KW-1133">Transmembrane helix</keyword>
<evidence type="ECO:0000256" key="10">
    <source>
        <dbReference type="ARBA" id="ARBA00023136"/>
    </source>
</evidence>
<evidence type="ECO:0000256" key="6">
    <source>
        <dbReference type="ARBA" id="ARBA00022475"/>
    </source>
</evidence>
<gene>
    <name evidence="13" type="primary">lptF</name>
    <name evidence="13" type="ORF">GCM10011369_24240</name>
</gene>
<keyword evidence="10 12" id="KW-0472">Membrane</keyword>
<protein>
    <recommendedName>
        <fullName evidence="4">Lipopolysaccharide export system permease protein LptF</fullName>
    </recommendedName>
</protein>
<feature type="transmembrane region" description="Helical" evidence="12">
    <location>
        <begin position="22"/>
        <end position="47"/>
    </location>
</feature>
<evidence type="ECO:0000256" key="7">
    <source>
        <dbReference type="ARBA" id="ARBA00022519"/>
    </source>
</evidence>
<keyword evidence="5" id="KW-0813">Transport</keyword>
<dbReference type="GO" id="GO:0015920">
    <property type="term" value="P:lipopolysaccharide transport"/>
    <property type="evidence" value="ECO:0007669"/>
    <property type="project" value="TreeGrafter"/>
</dbReference>
<feature type="transmembrane region" description="Helical" evidence="12">
    <location>
        <begin position="68"/>
        <end position="97"/>
    </location>
</feature>
<comment type="subunit">
    <text evidence="11">Component of the lipopolysaccharide transport and assembly complex. The LptBFG transporter is composed of two ATP-binding proteins (LptB) and two transmembrane proteins (LptF and LptG).</text>
</comment>
<comment type="subcellular location">
    <subcellularLocation>
        <location evidence="2">Cell inner membrane</location>
        <topology evidence="2">Multi-pass membrane protein</topology>
    </subcellularLocation>
</comment>
<keyword evidence="7" id="KW-0997">Cell inner membrane</keyword>
<feature type="transmembrane region" description="Helical" evidence="12">
    <location>
        <begin position="351"/>
        <end position="371"/>
    </location>
</feature>
<dbReference type="AlphaFoldDB" id="A0A8J2U641"/>
<sequence length="390" mass="43318">MSQIIVSGIKNDTFISQEQTLIVFRFLLVEVLKSTLAVFSVLMVVFISRELVSILADASEGKIAGAILFQLLSLNVPALATMILPLSLFLGILMALGRMYVQSEMVVLLATGVSEWYVTRVTLILAAVITIVTAFLTLYLVPVSKERELQLLEQAEADTNVQALVEGRFRQSKDGNTVIFVENISKRGNQLDKVFVAQMADGWSADKRGSLVLAEQGVLKEQADGSVNLELSNGERYEGSPSQQDYNRVTFDTYVIDAKAQISERKRRKLDAVPTTELYNSDDPDRVAEFHWRIALPLAIPILTLLAVPLSVVNPRQGAFAKMLPAILLYLAYFIFLMAGRKALQSEAIPAWMGLWWVHLIGLAIAVSLLLSGRETGAKFKRKLMVWRRA</sequence>